<sequence length="274" mass="31725">MGVYKRFKNVQFPEPHIRNNKNPFDYQFHFAKTFCKPSAKVYYHVLTYNMGIHMSVYIYLRISTDKQDIDTQMESIKDWLKRNNVSEYKIIKDEGISGSTPAEKRPGFSTLLSLLQENDVLIVSELTRLGRSLSDVIMTLNNLMKRGVRIVSIKEGLDSTQNELQFKVMSTLIALFADLEREFIRKRTIEGLQRAKAQGKRIGRPKALTEEDIPVLVKLYEKGMTQKEIARAMKVSPSTIARTLKKLREQGVIEERRVVKVNKKKLKEVIDNAR</sequence>
<keyword evidence="1" id="KW-0238">DNA-binding</keyword>
<dbReference type="SMART" id="SM00857">
    <property type="entry name" value="Resolvase"/>
    <property type="match status" value="1"/>
</dbReference>
<dbReference type="SUPFAM" id="SSF53041">
    <property type="entry name" value="Resolvase-like"/>
    <property type="match status" value="1"/>
</dbReference>
<reference evidence="4 5" key="1">
    <citation type="journal article" date="2007" name="Genome Biol.">
        <title>Genome analysis and genome-wide proteomics of Thermococcus gammatolerans, the most radioresistant organism known amongst the Archaea.</title>
        <authorList>
            <person name="Zivanovic Y."/>
            <person name="Armengaud J."/>
            <person name="Lagorce A."/>
            <person name="Leplat C."/>
            <person name="Guerin P."/>
            <person name="Dutertre M."/>
            <person name="Anthouard V."/>
            <person name="Forterre P."/>
            <person name="Wincker P."/>
            <person name="Confalonieri F."/>
        </authorList>
    </citation>
    <scope>NUCLEOTIDE SEQUENCE [LARGE SCALE GENOMIC DNA]</scope>
    <source>
        <strain evidence="5">DSM 15229 / JCM 11827 / EJ3</strain>
    </source>
</reference>
<evidence type="ECO:0000256" key="2">
    <source>
        <dbReference type="ARBA" id="ARBA00023172"/>
    </source>
</evidence>
<dbReference type="Gene3D" id="3.40.50.1390">
    <property type="entry name" value="Resolvase, N-terminal catalytic domain"/>
    <property type="match status" value="1"/>
</dbReference>
<dbReference type="InterPro" id="IPR012318">
    <property type="entry name" value="HTH_CRP"/>
</dbReference>
<dbReference type="InterPro" id="IPR050639">
    <property type="entry name" value="SSR_resolvase"/>
</dbReference>
<dbReference type="InterPro" id="IPR006119">
    <property type="entry name" value="Resolv_N"/>
</dbReference>
<feature type="domain" description="Resolvase/invertase-type recombinase catalytic" evidence="3">
    <location>
        <begin position="55"/>
        <end position="199"/>
    </location>
</feature>
<name>C5A7B1_THEGJ</name>
<dbReference type="PANTHER" id="PTHR30461">
    <property type="entry name" value="DNA-INVERTASE FROM LAMBDOID PROPHAGE"/>
    <property type="match status" value="1"/>
</dbReference>
<dbReference type="PATRIC" id="fig|593117.10.peg.1627"/>
<accession>C5A7B1</accession>
<dbReference type="PROSITE" id="PS51736">
    <property type="entry name" value="RECOMBINASES_3"/>
    <property type="match status" value="1"/>
</dbReference>
<protein>
    <submittedName>
        <fullName evidence="4">Resolvase, putative</fullName>
    </submittedName>
</protein>
<dbReference type="GO" id="GO:0000150">
    <property type="term" value="F:DNA strand exchange activity"/>
    <property type="evidence" value="ECO:0007669"/>
    <property type="project" value="InterPro"/>
</dbReference>
<dbReference type="SMART" id="SM00419">
    <property type="entry name" value="HTH_CRP"/>
    <property type="match status" value="1"/>
</dbReference>
<proteinExistence type="predicted"/>
<dbReference type="PANTHER" id="PTHR30461:SF2">
    <property type="entry name" value="SERINE RECOMBINASE PINE-RELATED"/>
    <property type="match status" value="1"/>
</dbReference>
<dbReference type="InterPro" id="IPR006120">
    <property type="entry name" value="Resolvase_HTH_dom"/>
</dbReference>
<dbReference type="eggNOG" id="arCOG03162">
    <property type="taxonomic scope" value="Archaea"/>
</dbReference>
<dbReference type="HOGENOM" id="CLU_010686_8_2_2"/>
<dbReference type="Pfam" id="PF02796">
    <property type="entry name" value="HTH_7"/>
    <property type="match status" value="1"/>
</dbReference>
<organism evidence="4 5">
    <name type="scientific">Thermococcus gammatolerans (strain DSM 15229 / JCM 11827 / EJ3)</name>
    <dbReference type="NCBI Taxonomy" id="593117"/>
    <lineage>
        <taxon>Archaea</taxon>
        <taxon>Methanobacteriati</taxon>
        <taxon>Methanobacteriota</taxon>
        <taxon>Thermococci</taxon>
        <taxon>Thermococcales</taxon>
        <taxon>Thermococcaceae</taxon>
        <taxon>Thermococcus</taxon>
    </lineage>
</organism>
<keyword evidence="5" id="KW-1185">Reference proteome</keyword>
<evidence type="ECO:0000313" key="4">
    <source>
        <dbReference type="EMBL" id="ACS34123.1"/>
    </source>
</evidence>
<dbReference type="Gene3D" id="1.10.10.60">
    <property type="entry name" value="Homeodomain-like"/>
    <property type="match status" value="1"/>
</dbReference>
<dbReference type="EMBL" id="CP001398">
    <property type="protein sequence ID" value="ACS34123.1"/>
    <property type="molecule type" value="Genomic_DNA"/>
</dbReference>
<evidence type="ECO:0000313" key="5">
    <source>
        <dbReference type="Proteomes" id="UP000001488"/>
    </source>
</evidence>
<dbReference type="CDD" id="cd00569">
    <property type="entry name" value="HTH_Hin_like"/>
    <property type="match status" value="1"/>
</dbReference>
<dbReference type="InterPro" id="IPR036162">
    <property type="entry name" value="Resolvase-like_N_sf"/>
</dbReference>
<dbReference type="GO" id="GO:0006355">
    <property type="term" value="P:regulation of DNA-templated transcription"/>
    <property type="evidence" value="ECO:0007669"/>
    <property type="project" value="InterPro"/>
</dbReference>
<dbReference type="STRING" id="593117.TGAM_1621"/>
<dbReference type="GO" id="GO:0003677">
    <property type="term" value="F:DNA binding"/>
    <property type="evidence" value="ECO:0007669"/>
    <property type="project" value="UniProtKB-KW"/>
</dbReference>
<dbReference type="KEGG" id="tga:TGAM_1621"/>
<dbReference type="Proteomes" id="UP000001488">
    <property type="component" value="Chromosome"/>
</dbReference>
<dbReference type="InterPro" id="IPR036390">
    <property type="entry name" value="WH_DNA-bd_sf"/>
</dbReference>
<gene>
    <name evidence="4" type="ordered locus">TGAM_1621</name>
</gene>
<keyword evidence="2" id="KW-0233">DNA recombination</keyword>
<evidence type="ECO:0000259" key="3">
    <source>
        <dbReference type="PROSITE" id="PS51736"/>
    </source>
</evidence>
<evidence type="ECO:0000256" key="1">
    <source>
        <dbReference type="ARBA" id="ARBA00023125"/>
    </source>
</evidence>
<dbReference type="SUPFAM" id="SSF46785">
    <property type="entry name" value="Winged helix' DNA-binding domain"/>
    <property type="match status" value="1"/>
</dbReference>
<dbReference type="CDD" id="cd03768">
    <property type="entry name" value="SR_ResInv"/>
    <property type="match status" value="1"/>
</dbReference>
<dbReference type="Pfam" id="PF00239">
    <property type="entry name" value="Resolvase"/>
    <property type="match status" value="1"/>
</dbReference>
<dbReference type="AlphaFoldDB" id="C5A7B1"/>
<dbReference type="PaxDb" id="593117-TGAM_1621"/>